<protein>
    <recommendedName>
        <fullName evidence="12">Ribonuclease III</fullName>
        <ecNumber evidence="12">3.1.26.3</ecNumber>
    </recommendedName>
</protein>
<dbReference type="GO" id="GO:0006364">
    <property type="term" value="P:rRNA processing"/>
    <property type="evidence" value="ECO:0007669"/>
    <property type="project" value="UniProtKB-KW"/>
</dbReference>
<evidence type="ECO:0000256" key="9">
    <source>
        <dbReference type="ARBA" id="ARBA00022801"/>
    </source>
</evidence>
<dbReference type="Gene3D" id="1.10.1520.10">
    <property type="entry name" value="Ribonuclease III domain"/>
    <property type="match status" value="1"/>
</dbReference>
<dbReference type="InterPro" id="IPR036389">
    <property type="entry name" value="RNase_III_sf"/>
</dbReference>
<dbReference type="NCBIfam" id="TIGR02191">
    <property type="entry name" value="RNaseIII"/>
    <property type="match status" value="1"/>
</dbReference>
<dbReference type="InterPro" id="IPR011907">
    <property type="entry name" value="RNase_III"/>
</dbReference>
<evidence type="ECO:0000256" key="12">
    <source>
        <dbReference type="NCBIfam" id="TIGR02191"/>
    </source>
</evidence>
<dbReference type="CDD" id="cd00593">
    <property type="entry name" value="RIBOc"/>
    <property type="match status" value="1"/>
</dbReference>
<evidence type="ECO:0000256" key="2">
    <source>
        <dbReference type="ARBA" id="ARBA00022490"/>
    </source>
</evidence>
<evidence type="ECO:0000313" key="14">
    <source>
        <dbReference type="EMBL" id="AFQ04203.1"/>
    </source>
</evidence>
<dbReference type="PROSITE" id="PS00517">
    <property type="entry name" value="RNASE_3_1"/>
    <property type="match status" value="1"/>
</dbReference>
<evidence type="ECO:0000256" key="8">
    <source>
        <dbReference type="ARBA" id="ARBA00022759"/>
    </source>
</evidence>
<dbReference type="GO" id="GO:0006397">
    <property type="term" value="P:mRNA processing"/>
    <property type="evidence" value="ECO:0007669"/>
    <property type="project" value="UniProtKB-KW"/>
</dbReference>
<evidence type="ECO:0000256" key="1">
    <source>
        <dbReference type="ARBA" id="ARBA00000109"/>
    </source>
</evidence>
<keyword evidence="8" id="KW-0255">Endonuclease</keyword>
<name>A0ABC7ZJU8_MYCGT</name>
<keyword evidence="2" id="KW-0963">Cytoplasm</keyword>
<dbReference type="PROSITE" id="PS50142">
    <property type="entry name" value="RNASE_3_2"/>
    <property type="match status" value="1"/>
</dbReference>
<dbReference type="PANTHER" id="PTHR14950">
    <property type="entry name" value="DICER-RELATED"/>
    <property type="match status" value="1"/>
</dbReference>
<dbReference type="GO" id="GO:0004525">
    <property type="term" value="F:ribonuclease III activity"/>
    <property type="evidence" value="ECO:0007669"/>
    <property type="project" value="UniProtKB-UniRule"/>
</dbReference>
<dbReference type="Pfam" id="PF14622">
    <property type="entry name" value="Ribonucleas_3_3"/>
    <property type="match status" value="1"/>
</dbReference>
<dbReference type="InterPro" id="IPR000999">
    <property type="entry name" value="RNase_III_dom"/>
</dbReference>
<gene>
    <name evidence="14" type="ORF">CM1_02245</name>
</gene>
<feature type="domain" description="RNase III" evidence="13">
    <location>
        <begin position="27"/>
        <end position="150"/>
    </location>
</feature>
<dbReference type="SUPFAM" id="SSF69065">
    <property type="entry name" value="RNase III domain-like"/>
    <property type="match status" value="1"/>
</dbReference>
<evidence type="ECO:0000256" key="6">
    <source>
        <dbReference type="ARBA" id="ARBA00022722"/>
    </source>
</evidence>
<keyword evidence="7" id="KW-0479">Metal-binding</keyword>
<accession>A0ABC7ZJU8</accession>
<keyword evidence="4" id="KW-0507">mRNA processing</keyword>
<dbReference type="PANTHER" id="PTHR14950:SF37">
    <property type="entry name" value="ENDORIBONUCLEASE DICER"/>
    <property type="match status" value="1"/>
</dbReference>
<dbReference type="Proteomes" id="UP000005254">
    <property type="component" value="Chromosome"/>
</dbReference>
<keyword evidence="5" id="KW-0819">tRNA processing</keyword>
<evidence type="ECO:0000256" key="7">
    <source>
        <dbReference type="ARBA" id="ARBA00022723"/>
    </source>
</evidence>
<evidence type="ECO:0000256" key="10">
    <source>
        <dbReference type="ARBA" id="ARBA00022842"/>
    </source>
</evidence>
<evidence type="ECO:0000313" key="15">
    <source>
        <dbReference type="Proteomes" id="UP000005254"/>
    </source>
</evidence>
<evidence type="ECO:0000256" key="5">
    <source>
        <dbReference type="ARBA" id="ARBA00022694"/>
    </source>
</evidence>
<dbReference type="EC" id="3.1.26.3" evidence="12"/>
<dbReference type="AlphaFoldDB" id="A0ABC7ZJU8"/>
<comment type="catalytic activity">
    <reaction evidence="1">
        <text>Endonucleolytic cleavage to 5'-phosphomonoester.</text>
        <dbReference type="EC" id="3.1.26.3"/>
    </reaction>
</comment>
<keyword evidence="6" id="KW-0540">Nuclease</keyword>
<reference evidence="14 15" key="1">
    <citation type="journal article" date="2012" name="J. Bacteriol.">
        <title>Draft Genome Sequences of Four Axenic Mycoplasma genitalium Strains Isolated from Denmark, Japan, and Australia.</title>
        <authorList>
            <person name="McGowin C.L."/>
            <person name="Ma L."/>
            <person name="Jensen J.S."/>
            <person name="Mancuso M.M."/>
            <person name="Hamasuna R."/>
            <person name="Adegboye D."/>
            <person name="Martin D.H."/>
        </authorList>
    </citation>
    <scope>NUCLEOTIDE SEQUENCE [LARGE SCALE GENOMIC DNA]</scope>
    <source>
        <strain evidence="14 15">M6320</strain>
    </source>
</reference>
<evidence type="ECO:0000259" key="13">
    <source>
        <dbReference type="PROSITE" id="PS50142"/>
    </source>
</evidence>
<proteinExistence type="predicted"/>
<keyword evidence="3" id="KW-0698">rRNA processing</keyword>
<organism evidence="14 15">
    <name type="scientific">Mycoplasmoides genitalium M6320</name>
    <dbReference type="NCBI Taxonomy" id="662945"/>
    <lineage>
        <taxon>Bacteria</taxon>
        <taxon>Bacillati</taxon>
        <taxon>Mycoplasmatota</taxon>
        <taxon>Mycoplasmoidales</taxon>
        <taxon>Mycoplasmoidaceae</taxon>
        <taxon>Mycoplasmoides</taxon>
    </lineage>
</organism>
<sequence length="271" mass="31447">MQLKLLWITMKNKVLKLKNNKIFDKKLATFLKNLDIFPNNWEFFEKAFIHASYINEHEDVSESYDRLEFLGDALIDFVVAKKLFELYPKYNEGLLTRTKIEIVKGENLNRIGIELKLGDFVKLSNGAELTENTVGDVLEALVGAIYEDMGMKKATEFVEKYIFERTFSEILKYDFFSLFQEQKLPEPRVRVSLTSNNLVLSIIELDGDIIWSQAIPNNKNYDDKSVLEHNAMASFTSFLKSSKGSHFFSDLKEKIENQKMCKKLAIKPKKN</sequence>
<dbReference type="GO" id="GO:0046872">
    <property type="term" value="F:metal ion binding"/>
    <property type="evidence" value="ECO:0007669"/>
    <property type="project" value="UniProtKB-KW"/>
</dbReference>
<evidence type="ECO:0000256" key="3">
    <source>
        <dbReference type="ARBA" id="ARBA00022552"/>
    </source>
</evidence>
<keyword evidence="10" id="KW-0460">Magnesium</keyword>
<dbReference type="EMBL" id="CP003772">
    <property type="protein sequence ID" value="AFQ04203.1"/>
    <property type="molecule type" value="Genomic_DNA"/>
</dbReference>
<evidence type="ECO:0000256" key="4">
    <source>
        <dbReference type="ARBA" id="ARBA00022664"/>
    </source>
</evidence>
<evidence type="ECO:0000256" key="11">
    <source>
        <dbReference type="ARBA" id="ARBA00049596"/>
    </source>
</evidence>
<comment type="function">
    <text evidence="11">Digests double-stranded RNA. Involved in the processing of primary rRNA transcript to yield the immediate precursors to the large and small rRNAs (23S and 16S). Processes some mRNAs, and tRNAs when they are encoded in the rRNA operon. Processes pre-crRNA and tracrRNA of type II CRISPR loci if present in the organism.</text>
</comment>
<dbReference type="SMART" id="SM00535">
    <property type="entry name" value="RIBOc"/>
    <property type="match status" value="1"/>
</dbReference>
<dbReference type="GO" id="GO:0008033">
    <property type="term" value="P:tRNA processing"/>
    <property type="evidence" value="ECO:0007669"/>
    <property type="project" value="UniProtKB-KW"/>
</dbReference>
<keyword evidence="9" id="KW-0378">Hydrolase</keyword>
<dbReference type="KEGG" id="mgx:CM1_02245"/>